<evidence type="ECO:0000259" key="7">
    <source>
        <dbReference type="Pfam" id="PF06305"/>
    </source>
</evidence>
<protein>
    <submittedName>
        <fullName evidence="8">LapA family protein</fullName>
    </submittedName>
</protein>
<accession>A0ABU5DYE0</accession>
<feature type="transmembrane region" description="Helical" evidence="6">
    <location>
        <begin position="5"/>
        <end position="22"/>
    </location>
</feature>
<gene>
    <name evidence="8" type="ORF">SMD31_10195</name>
</gene>
<name>A0ABU5DYE0_9PROT</name>
<evidence type="ECO:0000313" key="9">
    <source>
        <dbReference type="Proteomes" id="UP001271769"/>
    </source>
</evidence>
<keyword evidence="3 6" id="KW-1133">Transmembrane helix</keyword>
<keyword evidence="2 6" id="KW-0812">Transmembrane</keyword>
<reference evidence="8 9" key="1">
    <citation type="journal article" date="2013" name="Antonie Van Leeuwenhoek">
        <title>Dongia rigui sp. nov., isolated from freshwater of a large wetland in Korea.</title>
        <authorList>
            <person name="Baik K.S."/>
            <person name="Hwang Y.M."/>
            <person name="Choi J.S."/>
            <person name="Kwon J."/>
            <person name="Seong C.N."/>
        </authorList>
    </citation>
    <scope>NUCLEOTIDE SEQUENCE [LARGE SCALE GENOMIC DNA]</scope>
    <source>
        <strain evidence="8 9">04SU4-P</strain>
    </source>
</reference>
<organism evidence="8 9">
    <name type="scientific">Dongia rigui</name>
    <dbReference type="NCBI Taxonomy" id="940149"/>
    <lineage>
        <taxon>Bacteria</taxon>
        <taxon>Pseudomonadati</taxon>
        <taxon>Pseudomonadota</taxon>
        <taxon>Alphaproteobacteria</taxon>
        <taxon>Rhodospirillales</taxon>
        <taxon>Dongiaceae</taxon>
        <taxon>Dongia</taxon>
    </lineage>
</organism>
<evidence type="ECO:0000256" key="4">
    <source>
        <dbReference type="ARBA" id="ARBA00023136"/>
    </source>
</evidence>
<feature type="region of interest" description="Disordered" evidence="5">
    <location>
        <begin position="85"/>
        <end position="127"/>
    </location>
</feature>
<keyword evidence="4 6" id="KW-0472">Membrane</keyword>
<evidence type="ECO:0000256" key="5">
    <source>
        <dbReference type="SAM" id="MobiDB-lite"/>
    </source>
</evidence>
<evidence type="ECO:0000256" key="6">
    <source>
        <dbReference type="SAM" id="Phobius"/>
    </source>
</evidence>
<evidence type="ECO:0000313" key="8">
    <source>
        <dbReference type="EMBL" id="MDY0872295.1"/>
    </source>
</evidence>
<dbReference type="RefSeq" id="WP_320500715.1">
    <property type="nucleotide sequence ID" value="NZ_JAXCLX010000001.1"/>
</dbReference>
<dbReference type="Pfam" id="PF06305">
    <property type="entry name" value="LapA_dom"/>
    <property type="match status" value="1"/>
</dbReference>
<evidence type="ECO:0000256" key="3">
    <source>
        <dbReference type="ARBA" id="ARBA00022989"/>
    </source>
</evidence>
<dbReference type="InterPro" id="IPR010445">
    <property type="entry name" value="LapA_dom"/>
</dbReference>
<evidence type="ECO:0000256" key="2">
    <source>
        <dbReference type="ARBA" id="ARBA00022692"/>
    </source>
</evidence>
<sequence>MNRFAWIVTVPIALLIILFALMNRQNVSLSLWPLPWDITAPLFLFTLGAVVFGFLFGALATWLSGGTTRQKLRAANRALAETRDELAHAKRQHMPKDHVGKTEPAPARPRPAQLPSAQAPTALPPAA</sequence>
<keyword evidence="1" id="KW-1003">Cell membrane</keyword>
<feature type="transmembrane region" description="Helical" evidence="6">
    <location>
        <begin position="42"/>
        <end position="63"/>
    </location>
</feature>
<keyword evidence="9" id="KW-1185">Reference proteome</keyword>
<evidence type="ECO:0000256" key="1">
    <source>
        <dbReference type="ARBA" id="ARBA00022475"/>
    </source>
</evidence>
<feature type="domain" description="Lipopolysaccharide assembly protein A" evidence="7">
    <location>
        <begin position="23"/>
        <end position="86"/>
    </location>
</feature>
<feature type="compositionally biased region" description="Basic and acidic residues" evidence="5">
    <location>
        <begin position="85"/>
        <end position="101"/>
    </location>
</feature>
<proteinExistence type="predicted"/>
<dbReference type="EMBL" id="JAXCLX010000001">
    <property type="protein sequence ID" value="MDY0872295.1"/>
    <property type="molecule type" value="Genomic_DNA"/>
</dbReference>
<feature type="compositionally biased region" description="Low complexity" evidence="5">
    <location>
        <begin position="110"/>
        <end position="120"/>
    </location>
</feature>
<dbReference type="Proteomes" id="UP001271769">
    <property type="component" value="Unassembled WGS sequence"/>
</dbReference>
<comment type="caution">
    <text evidence="8">The sequence shown here is derived from an EMBL/GenBank/DDBJ whole genome shotgun (WGS) entry which is preliminary data.</text>
</comment>